<name>A0A1R2C9V4_9CILI</name>
<protein>
    <submittedName>
        <fullName evidence="2">Uncharacterized protein</fullName>
    </submittedName>
</protein>
<feature type="compositionally biased region" description="Polar residues" evidence="1">
    <location>
        <begin position="75"/>
        <end position="104"/>
    </location>
</feature>
<feature type="compositionally biased region" description="Basic residues" evidence="1">
    <location>
        <begin position="65"/>
        <end position="74"/>
    </location>
</feature>
<proteinExistence type="predicted"/>
<evidence type="ECO:0000256" key="1">
    <source>
        <dbReference type="SAM" id="MobiDB-lite"/>
    </source>
</evidence>
<dbReference type="EMBL" id="MPUH01000226">
    <property type="protein sequence ID" value="OMJ85771.1"/>
    <property type="molecule type" value="Genomic_DNA"/>
</dbReference>
<evidence type="ECO:0000313" key="2">
    <source>
        <dbReference type="EMBL" id="OMJ85771.1"/>
    </source>
</evidence>
<feature type="region of interest" description="Disordered" evidence="1">
    <location>
        <begin position="20"/>
        <end position="104"/>
    </location>
</feature>
<evidence type="ECO:0000313" key="3">
    <source>
        <dbReference type="Proteomes" id="UP000187209"/>
    </source>
</evidence>
<feature type="compositionally biased region" description="Basic and acidic residues" evidence="1">
    <location>
        <begin position="20"/>
        <end position="29"/>
    </location>
</feature>
<dbReference type="AlphaFoldDB" id="A0A1R2C9V4"/>
<reference evidence="2 3" key="1">
    <citation type="submission" date="2016-11" db="EMBL/GenBank/DDBJ databases">
        <title>The macronuclear genome of Stentor coeruleus: a giant cell with tiny introns.</title>
        <authorList>
            <person name="Slabodnick M."/>
            <person name="Ruby J.G."/>
            <person name="Reiff S.B."/>
            <person name="Swart E.C."/>
            <person name="Gosai S."/>
            <person name="Prabakaran S."/>
            <person name="Witkowska E."/>
            <person name="Larue G.E."/>
            <person name="Fisher S."/>
            <person name="Freeman R.M."/>
            <person name="Gunawardena J."/>
            <person name="Chu W."/>
            <person name="Stover N.A."/>
            <person name="Gregory B.D."/>
            <person name="Nowacki M."/>
            <person name="Derisi J."/>
            <person name="Roy S.W."/>
            <person name="Marshall W.F."/>
            <person name="Sood P."/>
        </authorList>
    </citation>
    <scope>NUCLEOTIDE SEQUENCE [LARGE SCALE GENOMIC DNA]</scope>
    <source>
        <strain evidence="2">WM001</strain>
    </source>
</reference>
<gene>
    <name evidence="2" type="ORF">SteCoe_12837</name>
</gene>
<organism evidence="2 3">
    <name type="scientific">Stentor coeruleus</name>
    <dbReference type="NCBI Taxonomy" id="5963"/>
    <lineage>
        <taxon>Eukaryota</taxon>
        <taxon>Sar</taxon>
        <taxon>Alveolata</taxon>
        <taxon>Ciliophora</taxon>
        <taxon>Postciliodesmatophora</taxon>
        <taxon>Heterotrichea</taxon>
        <taxon>Heterotrichida</taxon>
        <taxon>Stentoridae</taxon>
        <taxon>Stentor</taxon>
    </lineage>
</organism>
<feature type="compositionally biased region" description="Polar residues" evidence="1">
    <location>
        <begin position="49"/>
        <end position="62"/>
    </location>
</feature>
<keyword evidence="3" id="KW-1185">Reference proteome</keyword>
<feature type="compositionally biased region" description="Basic and acidic residues" evidence="1">
    <location>
        <begin position="37"/>
        <end position="48"/>
    </location>
</feature>
<comment type="caution">
    <text evidence="2">The sequence shown here is derived from an EMBL/GenBank/DDBJ whole genome shotgun (WGS) entry which is preliminary data.</text>
</comment>
<dbReference type="Proteomes" id="UP000187209">
    <property type="component" value="Unassembled WGS sequence"/>
</dbReference>
<accession>A0A1R2C9V4</accession>
<sequence>MNKICFLCLNCFKTKEPPEEIKSNKECKVPEMSTTSIKDKPSIDEKDQTQLLNESQNLNPSGTYVRRKYMRVRSKTSQSNHLDISLSDNDVSSRSQENNNNPNH</sequence>